<sequence length="72" mass="7972">MKLKSRTGKTVPVCLPQSYVVRDDSSPPAVKDSLEVSIWIDGMAITEMTVMVNINETADLIIFKGVTNYKII</sequence>
<organism evidence="1 2">
    <name type="scientific">Dermatophagoides farinae</name>
    <name type="common">American house dust mite</name>
    <dbReference type="NCBI Taxonomy" id="6954"/>
    <lineage>
        <taxon>Eukaryota</taxon>
        <taxon>Metazoa</taxon>
        <taxon>Ecdysozoa</taxon>
        <taxon>Arthropoda</taxon>
        <taxon>Chelicerata</taxon>
        <taxon>Arachnida</taxon>
        <taxon>Acari</taxon>
        <taxon>Acariformes</taxon>
        <taxon>Sarcoptiformes</taxon>
        <taxon>Astigmata</taxon>
        <taxon>Psoroptidia</taxon>
        <taxon>Analgoidea</taxon>
        <taxon>Pyroglyphidae</taxon>
        <taxon>Dermatophagoidinae</taxon>
        <taxon>Dermatophagoides</taxon>
    </lineage>
</organism>
<evidence type="ECO:0000313" key="2">
    <source>
        <dbReference type="Proteomes" id="UP000790347"/>
    </source>
</evidence>
<proteinExistence type="predicted"/>
<dbReference type="Proteomes" id="UP000790347">
    <property type="component" value="Unassembled WGS sequence"/>
</dbReference>
<protein>
    <submittedName>
        <fullName evidence="1">Uncharacterized protein</fullName>
    </submittedName>
</protein>
<reference evidence="1" key="2">
    <citation type="journal article" date="2022" name="Res Sq">
        <title>Comparative Genomics Reveals Insights into the Divergent Evolution of Astigmatic Mites and Household Pest Adaptations.</title>
        <authorList>
            <person name="Xiong Q."/>
            <person name="Wan A.T.-Y."/>
            <person name="Liu X.-Y."/>
            <person name="Fung C.S.-H."/>
            <person name="Xiao X."/>
            <person name="Malainual N."/>
            <person name="Hou J."/>
            <person name="Wang L."/>
            <person name="Wang M."/>
            <person name="Yang K."/>
            <person name="Cui Y."/>
            <person name="Leung E."/>
            <person name="Nong W."/>
            <person name="Shin S.-K."/>
            <person name="Au S."/>
            <person name="Jeong K.Y."/>
            <person name="Chew F.T."/>
            <person name="Hui J."/>
            <person name="Leung T.F."/>
            <person name="Tungtrongchitr A."/>
            <person name="Zhong N."/>
            <person name="Liu Z."/>
            <person name="Tsui S."/>
        </authorList>
    </citation>
    <scope>NUCLEOTIDE SEQUENCE</scope>
    <source>
        <strain evidence="1">Derf</strain>
        <tissue evidence="1">Whole organism</tissue>
    </source>
</reference>
<reference evidence="1" key="1">
    <citation type="submission" date="2013-05" db="EMBL/GenBank/DDBJ databases">
        <authorList>
            <person name="Yim A.K.Y."/>
            <person name="Chan T.F."/>
            <person name="Ji K.M."/>
            <person name="Liu X.Y."/>
            <person name="Zhou J.W."/>
            <person name="Li R.Q."/>
            <person name="Yang K.Y."/>
            <person name="Li J."/>
            <person name="Li M."/>
            <person name="Law P.T.W."/>
            <person name="Wu Y.L."/>
            <person name="Cai Z.L."/>
            <person name="Qin H."/>
            <person name="Bao Y."/>
            <person name="Leung R.K.K."/>
            <person name="Ng P.K.S."/>
            <person name="Zou J."/>
            <person name="Zhong X.J."/>
            <person name="Ran P.X."/>
            <person name="Zhong N.S."/>
            <person name="Liu Z.G."/>
            <person name="Tsui S.K.W."/>
        </authorList>
    </citation>
    <scope>NUCLEOTIDE SEQUENCE</scope>
    <source>
        <strain evidence="1">Derf</strain>
        <tissue evidence="1">Whole organism</tissue>
    </source>
</reference>
<gene>
    <name evidence="1" type="ORF">DERF_011256</name>
</gene>
<dbReference type="EMBL" id="ASGP02000005">
    <property type="protein sequence ID" value="KAH9506531.1"/>
    <property type="molecule type" value="Genomic_DNA"/>
</dbReference>
<name>A0A922L2X1_DERFA</name>
<accession>A0A922L2X1</accession>
<keyword evidence="2" id="KW-1185">Reference proteome</keyword>
<comment type="caution">
    <text evidence="1">The sequence shown here is derived from an EMBL/GenBank/DDBJ whole genome shotgun (WGS) entry which is preliminary data.</text>
</comment>
<dbReference type="AlphaFoldDB" id="A0A922L2X1"/>
<evidence type="ECO:0000313" key="1">
    <source>
        <dbReference type="EMBL" id="KAH9506531.1"/>
    </source>
</evidence>